<feature type="transmembrane region" description="Helical" evidence="5">
    <location>
        <begin position="147"/>
        <end position="166"/>
    </location>
</feature>
<comment type="subcellular location">
    <subcellularLocation>
        <location evidence="1">Membrane</location>
        <topology evidence="1">Multi-pass membrane protein</topology>
    </subcellularLocation>
</comment>
<evidence type="ECO:0000313" key="7">
    <source>
        <dbReference type="EMBL" id="MFC3766867.1"/>
    </source>
</evidence>
<protein>
    <submittedName>
        <fullName evidence="7">O-antigen ligase family protein</fullName>
    </submittedName>
</protein>
<evidence type="ECO:0000256" key="4">
    <source>
        <dbReference type="ARBA" id="ARBA00023136"/>
    </source>
</evidence>
<feature type="transmembrane region" description="Helical" evidence="5">
    <location>
        <begin position="200"/>
        <end position="219"/>
    </location>
</feature>
<keyword evidence="4 5" id="KW-0472">Membrane</keyword>
<comment type="caution">
    <text evidence="7">The sequence shown here is derived from an EMBL/GenBank/DDBJ whole genome shotgun (WGS) entry which is preliminary data.</text>
</comment>
<dbReference type="PANTHER" id="PTHR37422">
    <property type="entry name" value="TEICHURONIC ACID BIOSYNTHESIS PROTEIN TUAE"/>
    <property type="match status" value="1"/>
</dbReference>
<feature type="domain" description="O-antigen ligase-related" evidence="6">
    <location>
        <begin position="232"/>
        <end position="362"/>
    </location>
</feature>
<keyword evidence="8" id="KW-1185">Reference proteome</keyword>
<dbReference type="GO" id="GO:0016874">
    <property type="term" value="F:ligase activity"/>
    <property type="evidence" value="ECO:0007669"/>
    <property type="project" value="UniProtKB-KW"/>
</dbReference>
<evidence type="ECO:0000256" key="1">
    <source>
        <dbReference type="ARBA" id="ARBA00004141"/>
    </source>
</evidence>
<keyword evidence="7" id="KW-0436">Ligase</keyword>
<evidence type="ECO:0000256" key="2">
    <source>
        <dbReference type="ARBA" id="ARBA00022692"/>
    </source>
</evidence>
<sequence>MISIAFAVAAIAVAVALWWFVPRLRAWPPSLGLLVAVFTVVPPHETIALGVGADDLLLVVGLALLLPSAFRNGWRLGSVPIGKWLLLGAAILVAGMTVSAFVNAESFMGTLALLIRGPGRVLLYVLVVLAVIVQRPLVETRWVVSRALAGVGIFESVVSVWAYFIGFPGGFGLEETRGNTSLLGEIPGRVNGTLALSPNFLGALLVLSIPLTLGIALDAARRSRRLGAVWALAVVVQLLALVLTYTRSSLAVAALACAVVLALRARLRWLIAGVVVVIGLVALTPAFQRILHDQTDRMALYSSAWTVFRDHPLAGVGPGEQATFTAADPERYRATSHGVAGNNAHNTVLLAAAENGVLGLLGALLLNLAMAAIAIAVVWRARADGEKRAEPLGIAVALVAFLLQGMANNLFTVTLTASALVLLLAGGALPWLGEKPVVSGISAEPERVAVRDTP</sequence>
<feature type="transmembrane region" description="Helical" evidence="5">
    <location>
        <begin position="50"/>
        <end position="70"/>
    </location>
</feature>
<keyword evidence="3 5" id="KW-1133">Transmembrane helix</keyword>
<dbReference type="RefSeq" id="WP_205116019.1">
    <property type="nucleotide sequence ID" value="NZ_JAFBCM010000001.1"/>
</dbReference>
<dbReference type="InterPro" id="IPR007016">
    <property type="entry name" value="O-antigen_ligase-rel_domated"/>
</dbReference>
<accession>A0ABV7YPB8</accession>
<evidence type="ECO:0000256" key="5">
    <source>
        <dbReference type="SAM" id="Phobius"/>
    </source>
</evidence>
<feature type="transmembrane region" description="Helical" evidence="5">
    <location>
        <begin position="413"/>
        <end position="432"/>
    </location>
</feature>
<feature type="transmembrane region" description="Helical" evidence="5">
    <location>
        <begin position="82"/>
        <end position="101"/>
    </location>
</feature>
<reference evidence="8" key="1">
    <citation type="journal article" date="2019" name="Int. J. Syst. Evol. Microbiol.">
        <title>The Global Catalogue of Microorganisms (GCM) 10K type strain sequencing project: providing services to taxonomists for standard genome sequencing and annotation.</title>
        <authorList>
            <consortium name="The Broad Institute Genomics Platform"/>
            <consortium name="The Broad Institute Genome Sequencing Center for Infectious Disease"/>
            <person name="Wu L."/>
            <person name="Ma J."/>
        </authorList>
    </citation>
    <scope>NUCLEOTIDE SEQUENCE [LARGE SCALE GENOMIC DNA]</scope>
    <source>
        <strain evidence="8">CGMCC 4.7241</strain>
    </source>
</reference>
<feature type="transmembrane region" description="Helical" evidence="5">
    <location>
        <begin position="226"/>
        <end position="243"/>
    </location>
</feature>
<feature type="transmembrane region" description="Helical" evidence="5">
    <location>
        <begin position="249"/>
        <end position="265"/>
    </location>
</feature>
<dbReference type="Pfam" id="PF04932">
    <property type="entry name" value="Wzy_C"/>
    <property type="match status" value="1"/>
</dbReference>
<dbReference type="EMBL" id="JBHRZH010000062">
    <property type="protein sequence ID" value="MFC3766867.1"/>
    <property type="molecule type" value="Genomic_DNA"/>
</dbReference>
<proteinExistence type="predicted"/>
<dbReference type="PANTHER" id="PTHR37422:SF13">
    <property type="entry name" value="LIPOPOLYSACCHARIDE BIOSYNTHESIS PROTEIN PA4999-RELATED"/>
    <property type="match status" value="1"/>
</dbReference>
<evidence type="ECO:0000313" key="8">
    <source>
        <dbReference type="Proteomes" id="UP001595699"/>
    </source>
</evidence>
<name>A0ABV7YPB8_9ACTN</name>
<dbReference type="InterPro" id="IPR051533">
    <property type="entry name" value="WaaL-like"/>
</dbReference>
<dbReference type="Proteomes" id="UP001595699">
    <property type="component" value="Unassembled WGS sequence"/>
</dbReference>
<keyword evidence="2 5" id="KW-0812">Transmembrane</keyword>
<feature type="transmembrane region" description="Helical" evidence="5">
    <location>
        <begin position="357"/>
        <end position="379"/>
    </location>
</feature>
<organism evidence="7 8">
    <name type="scientific">Tenggerimyces flavus</name>
    <dbReference type="NCBI Taxonomy" id="1708749"/>
    <lineage>
        <taxon>Bacteria</taxon>
        <taxon>Bacillati</taxon>
        <taxon>Actinomycetota</taxon>
        <taxon>Actinomycetes</taxon>
        <taxon>Propionibacteriales</taxon>
        <taxon>Nocardioidaceae</taxon>
        <taxon>Tenggerimyces</taxon>
    </lineage>
</organism>
<feature type="transmembrane region" description="Helical" evidence="5">
    <location>
        <begin position="270"/>
        <end position="291"/>
    </location>
</feature>
<evidence type="ECO:0000256" key="3">
    <source>
        <dbReference type="ARBA" id="ARBA00022989"/>
    </source>
</evidence>
<gene>
    <name evidence="7" type="ORF">ACFOUW_38990</name>
</gene>
<evidence type="ECO:0000259" key="6">
    <source>
        <dbReference type="Pfam" id="PF04932"/>
    </source>
</evidence>